<feature type="transmembrane region" description="Helical" evidence="1">
    <location>
        <begin position="133"/>
        <end position="154"/>
    </location>
</feature>
<organism evidence="2">
    <name type="scientific">Metamycoplasma arthritidis</name>
    <name type="common">Mycoplasma arthritidis</name>
    <dbReference type="NCBI Taxonomy" id="2111"/>
    <lineage>
        <taxon>Bacteria</taxon>
        <taxon>Bacillati</taxon>
        <taxon>Mycoplasmatota</taxon>
        <taxon>Mycoplasmoidales</taxon>
        <taxon>Metamycoplasmataceae</taxon>
        <taxon>Metamycoplasma</taxon>
    </lineage>
</organism>
<feature type="transmembrane region" description="Helical" evidence="1">
    <location>
        <begin position="355"/>
        <end position="375"/>
    </location>
</feature>
<evidence type="ECO:0000256" key="1">
    <source>
        <dbReference type="SAM" id="Phobius"/>
    </source>
</evidence>
<reference evidence="2" key="1">
    <citation type="submission" date="1999-05" db="EMBL/GenBank/DDBJ databases">
        <title>Identification of a Mycoplasma arthritidis Chromosomal Locus with Potential for Recombination.</title>
        <authorList>
            <person name="Washburn L.R."/>
            <person name="Miller E.J."/>
        </authorList>
    </citation>
    <scope>NUCLEOTIDE SEQUENCE</scope>
    <source>
        <strain evidence="2">158p10p9</strain>
    </source>
</reference>
<keyword evidence="1" id="KW-0812">Transmembrane</keyword>
<proteinExistence type="predicted"/>
<sequence>MTIATTTISNRKARLLKKLVPQAVPKKIILRAEREFNEWQDSQELEQKEIFNKSAFLDSLKKKHLVTWLMCIYGSNILFATPIIMGVYPQGIQLGALNIWNILYYVGGFGLAYTLISGVRFTKKEFKFTLKKALLNPSLLAILGALILWSSQYIPGAGSTIRDLPLTGEGAKSGTVLIGNQEVVKTFSQVGTFGPNFSKIYAYTYADGKVQWVVWDSIKQLYVPYQGKPTGWFDLNVTMPYLAKPISILASLVSPLIWIVIGTSGNLASGTSLSAWLISASNFCALSLSLASFSCNSFSLVLASSKASLARLIVVSNSLAKVFTSGSFLSSAKYPSPKGIKRSKSLITWLKSRTLLAFLAFLMVILRASRIFQASFLRFCLWLSRMASIFFSSSLISWISGFLSLFLDLLVALWWA</sequence>
<feature type="transmembrane region" description="Helical" evidence="1">
    <location>
        <begin position="273"/>
        <end position="293"/>
    </location>
</feature>
<name>Q84IB0_METAT</name>
<feature type="transmembrane region" description="Helical" evidence="1">
    <location>
        <begin position="102"/>
        <end position="121"/>
    </location>
</feature>
<feature type="transmembrane region" description="Helical" evidence="1">
    <location>
        <begin position="65"/>
        <end position="90"/>
    </location>
</feature>
<accession>Q84IB0</accession>
<protein>
    <submittedName>
        <fullName evidence="2">Uncharacterized protein</fullName>
    </submittedName>
</protein>
<keyword evidence="1" id="KW-1133">Transmembrane helix</keyword>
<evidence type="ECO:0000313" key="2">
    <source>
        <dbReference type="EMBL" id="AAO20900.1"/>
    </source>
</evidence>
<dbReference type="AlphaFoldDB" id="Q84IB0"/>
<keyword evidence="1" id="KW-0472">Membrane</keyword>
<feature type="transmembrane region" description="Helical" evidence="1">
    <location>
        <begin position="241"/>
        <end position="261"/>
    </location>
</feature>
<feature type="transmembrane region" description="Helical" evidence="1">
    <location>
        <begin position="395"/>
        <end position="415"/>
    </location>
</feature>
<dbReference type="EMBL" id="AF154924">
    <property type="protein sequence ID" value="AAO20900.1"/>
    <property type="molecule type" value="Genomic_DNA"/>
</dbReference>